<gene>
    <name evidence="3" type="primary">narX_3</name>
    <name evidence="3" type="ORF">DWB77_02727</name>
</gene>
<dbReference type="RefSeq" id="WP_120721512.1">
    <property type="nucleotide sequence ID" value="NZ_CP032698.1"/>
</dbReference>
<dbReference type="InterPro" id="IPR036411">
    <property type="entry name" value="TorD-like_sf"/>
</dbReference>
<keyword evidence="4" id="KW-1185">Reference proteome</keyword>
<dbReference type="EC" id="1.7.99.4" evidence="3"/>
<sequence>MNAENAENPENAANAESPQNSAVPRLVAARCLRYPDELLYAQLPLLRTALSEHAAPGAARLRDFVDTVAATEPLDLAAHYTATFDTRNRRCLYLTWWADGDTRRRGLSLVRLKRIYRDHGLEFSHEELPDFLPAVLEFAGRHEEPGTELLQEHRAGLELLRLALIEAGTPYADVLEAVCATLPGASPTTKAEAKALAKAGPPQESVGLEPRGPGVEPFGPGVELPWPGFRERKDS</sequence>
<dbReference type="EMBL" id="CP032698">
    <property type="protein sequence ID" value="AYG80590.1"/>
    <property type="molecule type" value="Genomic_DNA"/>
</dbReference>
<feature type="region of interest" description="Disordered" evidence="2">
    <location>
        <begin position="1"/>
        <end position="20"/>
    </location>
</feature>
<keyword evidence="1" id="KW-0534">Nitrate assimilation</keyword>
<dbReference type="PANTHER" id="PTHR43680">
    <property type="entry name" value="NITRATE REDUCTASE MOLYBDENUM COFACTOR ASSEMBLY CHAPERONE"/>
    <property type="match status" value="1"/>
</dbReference>
<reference evidence="3 4" key="1">
    <citation type="submission" date="2018-10" db="EMBL/GenBank/DDBJ databases">
        <title>Relationship between Morphology and Antimicrobial Activity in Streptomyces.</title>
        <authorList>
            <person name="Kang H.J."/>
            <person name="Kim S.B."/>
        </authorList>
    </citation>
    <scope>NUCLEOTIDE SEQUENCE [LARGE SCALE GENOMIC DNA]</scope>
    <source>
        <strain evidence="3 4">BH38</strain>
    </source>
</reference>
<dbReference type="PANTHER" id="PTHR43680:SF2">
    <property type="entry name" value="NITRATE REDUCTASE MOLYBDENUM COFACTOR ASSEMBLY CHAPERONE NARJ"/>
    <property type="match status" value="1"/>
</dbReference>
<dbReference type="GO" id="GO:0016530">
    <property type="term" value="F:metallochaperone activity"/>
    <property type="evidence" value="ECO:0007669"/>
    <property type="project" value="TreeGrafter"/>
</dbReference>
<feature type="region of interest" description="Disordered" evidence="2">
    <location>
        <begin position="193"/>
        <end position="235"/>
    </location>
</feature>
<dbReference type="NCBIfam" id="TIGR00684">
    <property type="entry name" value="narJ"/>
    <property type="match status" value="1"/>
</dbReference>
<dbReference type="Proteomes" id="UP000271554">
    <property type="component" value="Chromosome"/>
</dbReference>
<organism evidence="3 4">
    <name type="scientific">Streptomyces hundungensis</name>
    <dbReference type="NCBI Taxonomy" id="1077946"/>
    <lineage>
        <taxon>Bacteria</taxon>
        <taxon>Bacillati</taxon>
        <taxon>Actinomycetota</taxon>
        <taxon>Actinomycetes</taxon>
        <taxon>Kitasatosporales</taxon>
        <taxon>Streptomycetaceae</taxon>
        <taxon>Streptomyces</taxon>
    </lineage>
</organism>
<evidence type="ECO:0000313" key="4">
    <source>
        <dbReference type="Proteomes" id="UP000271554"/>
    </source>
</evidence>
<dbReference type="SUPFAM" id="SSF89155">
    <property type="entry name" value="TorD-like"/>
    <property type="match status" value="1"/>
</dbReference>
<protein>
    <submittedName>
        <fullName evidence="3">Nitrate reductase-like protein NarX</fullName>
        <ecNumber evidence="3">1.7.99.4</ecNumber>
    </submittedName>
</protein>
<dbReference type="AlphaFoldDB" id="A0A387HIC0"/>
<dbReference type="KEGG" id="shun:DWB77_02727"/>
<name>A0A387HIC0_9ACTN</name>
<feature type="compositionally biased region" description="Low complexity" evidence="2">
    <location>
        <begin position="209"/>
        <end position="223"/>
    </location>
</feature>
<dbReference type="GO" id="GO:0042128">
    <property type="term" value="P:nitrate assimilation"/>
    <property type="evidence" value="ECO:0007669"/>
    <property type="project" value="UniProtKB-KW"/>
</dbReference>
<dbReference type="OrthoDB" id="4307003at2"/>
<dbReference type="GO" id="GO:0016491">
    <property type="term" value="F:oxidoreductase activity"/>
    <property type="evidence" value="ECO:0007669"/>
    <property type="project" value="UniProtKB-KW"/>
</dbReference>
<dbReference type="Pfam" id="PF02613">
    <property type="entry name" value="Nitrate_red_del"/>
    <property type="match status" value="1"/>
</dbReference>
<evidence type="ECO:0000256" key="2">
    <source>
        <dbReference type="SAM" id="MobiDB-lite"/>
    </source>
</evidence>
<accession>A0A387HIC0</accession>
<evidence type="ECO:0000256" key="1">
    <source>
        <dbReference type="ARBA" id="ARBA00023063"/>
    </source>
</evidence>
<dbReference type="GO" id="GO:0051082">
    <property type="term" value="F:unfolded protein binding"/>
    <property type="evidence" value="ECO:0007669"/>
    <property type="project" value="InterPro"/>
</dbReference>
<keyword evidence="3" id="KW-0560">Oxidoreductase</keyword>
<evidence type="ECO:0000313" key="3">
    <source>
        <dbReference type="EMBL" id="AYG80590.1"/>
    </source>
</evidence>
<proteinExistence type="predicted"/>
<dbReference type="Gene3D" id="1.10.3480.10">
    <property type="entry name" value="TorD-like"/>
    <property type="match status" value="1"/>
</dbReference>
<dbReference type="InterPro" id="IPR020945">
    <property type="entry name" value="DMSO/NO3_reduct_chaperone"/>
</dbReference>
<dbReference type="InterPro" id="IPR003765">
    <property type="entry name" value="NO3_reductase_chaperone_NarJ"/>
</dbReference>
<dbReference type="GO" id="GO:0051131">
    <property type="term" value="P:chaperone-mediated protein complex assembly"/>
    <property type="evidence" value="ECO:0007669"/>
    <property type="project" value="InterPro"/>
</dbReference>